<proteinExistence type="inferred from homology"/>
<evidence type="ECO:0000256" key="4">
    <source>
        <dbReference type="ARBA" id="ARBA00023002"/>
    </source>
</evidence>
<keyword evidence="2" id="KW-0479">Metal-binding</keyword>
<dbReference type="GO" id="GO:0016702">
    <property type="term" value="F:oxidoreductase activity, acting on single donors with incorporation of molecular oxygen, incorporation of two atoms of oxygen"/>
    <property type="evidence" value="ECO:0007669"/>
    <property type="project" value="InterPro"/>
</dbReference>
<evidence type="ECO:0000256" key="1">
    <source>
        <dbReference type="ARBA" id="ARBA00006622"/>
    </source>
</evidence>
<keyword evidence="3" id="KW-0223">Dioxygenase</keyword>
<name>A0A6C0E0L8_9ZZZZ</name>
<dbReference type="PANTHER" id="PTHR12918:SF1">
    <property type="entry name" value="CYSTEINE DIOXYGENASE TYPE 1"/>
    <property type="match status" value="1"/>
</dbReference>
<evidence type="ECO:0000313" key="6">
    <source>
        <dbReference type="EMBL" id="QHT22093.1"/>
    </source>
</evidence>
<dbReference type="Gene3D" id="2.60.120.10">
    <property type="entry name" value="Jelly Rolls"/>
    <property type="match status" value="1"/>
</dbReference>
<dbReference type="CDD" id="cd10548">
    <property type="entry name" value="cupin_CDO"/>
    <property type="match status" value="1"/>
</dbReference>
<dbReference type="InterPro" id="IPR014710">
    <property type="entry name" value="RmlC-like_jellyroll"/>
</dbReference>
<evidence type="ECO:0000256" key="3">
    <source>
        <dbReference type="ARBA" id="ARBA00022964"/>
    </source>
</evidence>
<evidence type="ECO:0000256" key="5">
    <source>
        <dbReference type="ARBA" id="ARBA00023004"/>
    </source>
</evidence>
<reference evidence="6" key="1">
    <citation type="journal article" date="2020" name="Nature">
        <title>Giant virus diversity and host interactions through global metagenomics.</title>
        <authorList>
            <person name="Schulz F."/>
            <person name="Roux S."/>
            <person name="Paez-Espino D."/>
            <person name="Jungbluth S."/>
            <person name="Walsh D.A."/>
            <person name="Denef V.J."/>
            <person name="McMahon K.D."/>
            <person name="Konstantinidis K.T."/>
            <person name="Eloe-Fadrosh E.A."/>
            <person name="Kyrpides N.C."/>
            <person name="Woyke T."/>
        </authorList>
    </citation>
    <scope>NUCLEOTIDE SEQUENCE</scope>
    <source>
        <strain evidence="6">GVMAG-M-3300023179-103</strain>
    </source>
</reference>
<dbReference type="SUPFAM" id="SSF51182">
    <property type="entry name" value="RmlC-like cupins"/>
    <property type="match status" value="1"/>
</dbReference>
<dbReference type="InterPro" id="IPR010300">
    <property type="entry name" value="CDO_1"/>
</dbReference>
<dbReference type="InterPro" id="IPR011051">
    <property type="entry name" value="RmlC_Cupin_sf"/>
</dbReference>
<dbReference type="AlphaFoldDB" id="A0A6C0E0L8"/>
<keyword evidence="4" id="KW-0560">Oxidoreductase</keyword>
<keyword evidence="5" id="KW-0408">Iron</keyword>
<sequence>MLSLFQLGNIITEKLINGYKLIELNDILSSYNSTDWHEHSFIDDISYYRQVVFINKYIEIVIITWSPQQESKIHDHPENGCLMKILIGNLSEITYDKDLSKINETLLNKDDITYIESNKTLHKIKNNYDISCSLHIYSPPKHKIKFYN</sequence>
<organism evidence="6">
    <name type="scientific">viral metagenome</name>
    <dbReference type="NCBI Taxonomy" id="1070528"/>
    <lineage>
        <taxon>unclassified sequences</taxon>
        <taxon>metagenomes</taxon>
        <taxon>organismal metagenomes</taxon>
    </lineage>
</organism>
<evidence type="ECO:0000256" key="2">
    <source>
        <dbReference type="ARBA" id="ARBA00022723"/>
    </source>
</evidence>
<accession>A0A6C0E0L8</accession>
<comment type="similarity">
    <text evidence="1">Belongs to the cysteine dioxygenase family.</text>
</comment>
<dbReference type="EMBL" id="MN739702">
    <property type="protein sequence ID" value="QHT22093.1"/>
    <property type="molecule type" value="Genomic_DNA"/>
</dbReference>
<evidence type="ECO:0008006" key="7">
    <source>
        <dbReference type="Google" id="ProtNLM"/>
    </source>
</evidence>
<dbReference type="PANTHER" id="PTHR12918">
    <property type="entry name" value="CYSTEINE DIOXYGENASE"/>
    <property type="match status" value="1"/>
</dbReference>
<dbReference type="Pfam" id="PF05995">
    <property type="entry name" value="CDO_I"/>
    <property type="match status" value="1"/>
</dbReference>
<dbReference type="GO" id="GO:0008198">
    <property type="term" value="F:ferrous iron binding"/>
    <property type="evidence" value="ECO:0007669"/>
    <property type="project" value="TreeGrafter"/>
</dbReference>
<protein>
    <recommendedName>
        <fullName evidence="7">Cysteine dioxygenase</fullName>
    </recommendedName>
</protein>